<sequence length="85" mass="8650">MTPASKSLELSTNADLTPSVITSEHNEEGIFVALEDVVALVEVGSRRASSDPNDVVVALSPSEKGDGLAPSSVAGEKAAVNPFGI</sequence>
<keyword evidence="2" id="KW-1185">Reference proteome</keyword>
<dbReference type="Proteomes" id="UP001151760">
    <property type="component" value="Unassembled WGS sequence"/>
</dbReference>
<reference evidence="1" key="2">
    <citation type="submission" date="2022-01" db="EMBL/GenBank/DDBJ databases">
        <authorList>
            <person name="Yamashiro T."/>
            <person name="Shiraishi A."/>
            <person name="Satake H."/>
            <person name="Nakayama K."/>
        </authorList>
    </citation>
    <scope>NUCLEOTIDE SEQUENCE</scope>
</reference>
<evidence type="ECO:0000313" key="2">
    <source>
        <dbReference type="Proteomes" id="UP001151760"/>
    </source>
</evidence>
<comment type="caution">
    <text evidence="1">The sequence shown here is derived from an EMBL/GenBank/DDBJ whole genome shotgun (WGS) entry which is preliminary data.</text>
</comment>
<accession>A0ABQ5HX12</accession>
<name>A0ABQ5HX12_9ASTR</name>
<gene>
    <name evidence="1" type="ORF">Tco_1081276</name>
</gene>
<reference evidence="1" key="1">
    <citation type="journal article" date="2022" name="Int. J. Mol. Sci.">
        <title>Draft Genome of Tanacetum Coccineum: Genomic Comparison of Closely Related Tanacetum-Family Plants.</title>
        <authorList>
            <person name="Yamashiro T."/>
            <person name="Shiraishi A."/>
            <person name="Nakayama K."/>
            <person name="Satake H."/>
        </authorList>
    </citation>
    <scope>NUCLEOTIDE SEQUENCE</scope>
</reference>
<evidence type="ECO:0000313" key="1">
    <source>
        <dbReference type="EMBL" id="GJT92431.1"/>
    </source>
</evidence>
<proteinExistence type="predicted"/>
<organism evidence="1 2">
    <name type="scientific">Tanacetum coccineum</name>
    <dbReference type="NCBI Taxonomy" id="301880"/>
    <lineage>
        <taxon>Eukaryota</taxon>
        <taxon>Viridiplantae</taxon>
        <taxon>Streptophyta</taxon>
        <taxon>Embryophyta</taxon>
        <taxon>Tracheophyta</taxon>
        <taxon>Spermatophyta</taxon>
        <taxon>Magnoliopsida</taxon>
        <taxon>eudicotyledons</taxon>
        <taxon>Gunneridae</taxon>
        <taxon>Pentapetalae</taxon>
        <taxon>asterids</taxon>
        <taxon>campanulids</taxon>
        <taxon>Asterales</taxon>
        <taxon>Asteraceae</taxon>
        <taxon>Asteroideae</taxon>
        <taxon>Anthemideae</taxon>
        <taxon>Anthemidinae</taxon>
        <taxon>Tanacetum</taxon>
    </lineage>
</organism>
<protein>
    <submittedName>
        <fullName evidence="1">Uncharacterized protein</fullName>
    </submittedName>
</protein>
<dbReference type="EMBL" id="BQNB010020108">
    <property type="protein sequence ID" value="GJT92431.1"/>
    <property type="molecule type" value="Genomic_DNA"/>
</dbReference>